<keyword evidence="1" id="KW-0472">Membrane</keyword>
<dbReference type="EMBL" id="JBFNQN010000032">
    <property type="protein sequence ID" value="MEW9267878.1"/>
    <property type="molecule type" value="Genomic_DNA"/>
</dbReference>
<keyword evidence="1" id="KW-0812">Transmembrane</keyword>
<evidence type="ECO:0000313" key="3">
    <source>
        <dbReference type="Proteomes" id="UP001555826"/>
    </source>
</evidence>
<feature type="transmembrane region" description="Helical" evidence="1">
    <location>
        <begin position="12"/>
        <end position="33"/>
    </location>
</feature>
<accession>A0ABV3PET8</accession>
<organism evidence="2 3">
    <name type="scientific">Kineococcus endophyticus</name>
    <dbReference type="NCBI Taxonomy" id="1181883"/>
    <lineage>
        <taxon>Bacteria</taxon>
        <taxon>Bacillati</taxon>
        <taxon>Actinomycetota</taxon>
        <taxon>Actinomycetes</taxon>
        <taxon>Kineosporiales</taxon>
        <taxon>Kineosporiaceae</taxon>
        <taxon>Kineococcus</taxon>
    </lineage>
</organism>
<proteinExistence type="predicted"/>
<comment type="caution">
    <text evidence="2">The sequence shown here is derived from an EMBL/GenBank/DDBJ whole genome shotgun (WGS) entry which is preliminary data.</text>
</comment>
<dbReference type="Proteomes" id="UP001555826">
    <property type="component" value="Unassembled WGS sequence"/>
</dbReference>
<name>A0ABV3PET8_9ACTN</name>
<evidence type="ECO:0000256" key="1">
    <source>
        <dbReference type="SAM" id="Phobius"/>
    </source>
</evidence>
<dbReference type="RefSeq" id="WP_367641410.1">
    <property type="nucleotide sequence ID" value="NZ_JBFNQN010000032.1"/>
</dbReference>
<reference evidence="2 3" key="1">
    <citation type="submission" date="2024-07" db="EMBL/GenBank/DDBJ databases">
        <authorList>
            <person name="Thanompreechachai J."/>
            <person name="Duangmal K."/>
        </authorList>
    </citation>
    <scope>NUCLEOTIDE SEQUENCE [LARGE SCALE GENOMIC DNA]</scope>
    <source>
        <strain evidence="2 3">KCTC 19886</strain>
    </source>
</reference>
<sequence length="70" mass="7394">MARWTNDRVTKYEGVTAILCAVIALAAVAAALAPIGPRPAFAVIAGVIAVVFLGLSVHYTSVWRGKRRAD</sequence>
<gene>
    <name evidence="2" type="ORF">AB1207_24330</name>
</gene>
<keyword evidence="1" id="KW-1133">Transmembrane helix</keyword>
<evidence type="ECO:0000313" key="2">
    <source>
        <dbReference type="EMBL" id="MEW9267878.1"/>
    </source>
</evidence>
<protein>
    <recommendedName>
        <fullName evidence="4">Secreted protein</fullName>
    </recommendedName>
</protein>
<evidence type="ECO:0008006" key="4">
    <source>
        <dbReference type="Google" id="ProtNLM"/>
    </source>
</evidence>
<feature type="transmembrane region" description="Helical" evidence="1">
    <location>
        <begin position="39"/>
        <end position="59"/>
    </location>
</feature>
<keyword evidence="3" id="KW-1185">Reference proteome</keyword>